<evidence type="ECO:0000256" key="2">
    <source>
        <dbReference type="SAM" id="Phobius"/>
    </source>
</evidence>
<dbReference type="Proteomes" id="UP001251528">
    <property type="component" value="Unassembled WGS sequence"/>
</dbReference>
<keyword evidence="4" id="KW-1185">Reference proteome</keyword>
<evidence type="ECO:0000256" key="1">
    <source>
        <dbReference type="SAM" id="MobiDB-lite"/>
    </source>
</evidence>
<dbReference type="EMBL" id="JASWJB010000283">
    <property type="protein sequence ID" value="KAK2592171.1"/>
    <property type="molecule type" value="Genomic_DNA"/>
</dbReference>
<feature type="region of interest" description="Disordered" evidence="1">
    <location>
        <begin position="315"/>
        <end position="335"/>
    </location>
</feature>
<reference evidence="3" key="1">
    <citation type="submission" date="2023-06" db="EMBL/GenBank/DDBJ databases">
        <title>Conoideocrella luteorostrata (Hypocreales: Clavicipitaceae), a potential biocontrol fungus for elongate hemlock scale in United States Christmas tree production areas.</title>
        <authorList>
            <person name="Barrett H."/>
            <person name="Lovett B."/>
            <person name="Macias A.M."/>
            <person name="Stajich J.E."/>
            <person name="Kasson M.T."/>
        </authorList>
    </citation>
    <scope>NUCLEOTIDE SEQUENCE</scope>
    <source>
        <strain evidence="3">ARSEF 14590</strain>
    </source>
</reference>
<protein>
    <submittedName>
        <fullName evidence="3">Uncharacterized protein</fullName>
    </submittedName>
</protein>
<feature type="compositionally biased region" description="Low complexity" evidence="1">
    <location>
        <begin position="315"/>
        <end position="327"/>
    </location>
</feature>
<name>A0AAJ0CFS7_9HYPO</name>
<feature type="transmembrane region" description="Helical" evidence="2">
    <location>
        <begin position="82"/>
        <end position="102"/>
    </location>
</feature>
<feature type="region of interest" description="Disordered" evidence="1">
    <location>
        <begin position="372"/>
        <end position="463"/>
    </location>
</feature>
<proteinExistence type="predicted"/>
<dbReference type="AlphaFoldDB" id="A0AAJ0CFS7"/>
<keyword evidence="2" id="KW-1133">Transmembrane helix</keyword>
<sequence length="463" mass="49418">MAPAGLPIIFAGSLAALATSTTICLEIISCINAEGSSSLIAACSAAAALESTALLILGALGIVDTLHTGIPSSWYSTKLAFILQLFACIAAAAASIVALAFLQQSTSETQGGGSIDIRRNLLVGLAIALALAAILQFGFITFHFLTNRDITLGSTSSSLHPDEDRRNVHVKGIRYSQTHPIHQIQEMTSVSSIDSVVPSEKTSMGPIDLLRSSVSQAIRPTSSRTRLLGSERRPRLSLDSIPTRTSAETSFDCWDTSSVDAHNRQVVMDMSFPSALKKALETIPASPSESVAPSRSDTPVDAEYLEPPRVLQRMESYSSSLHSQQESNRLTPSSSANELHIHPLFRSDSPTPPPAATPGTVVLAAPNAGQVISRRGSHQSLQRLRSGSLPVGRSPLTHYASSESIQPQRKMKDDGDVGRSTSGARGERKMTPPVPEWLLSPSMKASLESFKEQDDDGEAETRQ</sequence>
<comment type="caution">
    <text evidence="3">The sequence shown here is derived from an EMBL/GenBank/DDBJ whole genome shotgun (WGS) entry which is preliminary data.</text>
</comment>
<keyword evidence="2" id="KW-0812">Transmembrane</keyword>
<feature type="transmembrane region" description="Helical" evidence="2">
    <location>
        <begin position="6"/>
        <end position="27"/>
    </location>
</feature>
<feature type="transmembrane region" description="Helical" evidence="2">
    <location>
        <begin position="122"/>
        <end position="145"/>
    </location>
</feature>
<evidence type="ECO:0000313" key="4">
    <source>
        <dbReference type="Proteomes" id="UP001251528"/>
    </source>
</evidence>
<keyword evidence="2" id="KW-0472">Membrane</keyword>
<feature type="transmembrane region" description="Helical" evidence="2">
    <location>
        <begin position="39"/>
        <end position="62"/>
    </location>
</feature>
<gene>
    <name evidence="3" type="ORF">QQS21_010131</name>
</gene>
<accession>A0AAJ0CFS7</accession>
<evidence type="ECO:0000313" key="3">
    <source>
        <dbReference type="EMBL" id="KAK2592171.1"/>
    </source>
</evidence>
<organism evidence="3 4">
    <name type="scientific">Conoideocrella luteorostrata</name>
    <dbReference type="NCBI Taxonomy" id="1105319"/>
    <lineage>
        <taxon>Eukaryota</taxon>
        <taxon>Fungi</taxon>
        <taxon>Dikarya</taxon>
        <taxon>Ascomycota</taxon>
        <taxon>Pezizomycotina</taxon>
        <taxon>Sordariomycetes</taxon>
        <taxon>Hypocreomycetidae</taxon>
        <taxon>Hypocreales</taxon>
        <taxon>Clavicipitaceae</taxon>
        <taxon>Conoideocrella</taxon>
    </lineage>
</organism>
<feature type="compositionally biased region" description="Acidic residues" evidence="1">
    <location>
        <begin position="453"/>
        <end position="463"/>
    </location>
</feature>